<dbReference type="PANTHER" id="PTHR42940:SF8">
    <property type="entry name" value="VACUOLAR PROTEIN SORTING-ASSOCIATED PROTEIN 11"/>
    <property type="match status" value="1"/>
</dbReference>
<gene>
    <name evidence="8" type="ordered locus">TUZN_1795</name>
</gene>
<organism evidence="8 9">
    <name type="scientific">Thermoproteus uzoniensis (strain 768-20)</name>
    <dbReference type="NCBI Taxonomy" id="999630"/>
    <lineage>
        <taxon>Archaea</taxon>
        <taxon>Thermoproteota</taxon>
        <taxon>Thermoprotei</taxon>
        <taxon>Thermoproteales</taxon>
        <taxon>Thermoproteaceae</taxon>
        <taxon>Thermoproteus</taxon>
    </lineage>
</organism>
<evidence type="ECO:0000256" key="3">
    <source>
        <dbReference type="ARBA" id="ARBA00022723"/>
    </source>
</evidence>
<evidence type="ECO:0000256" key="4">
    <source>
        <dbReference type="ARBA" id="ARBA00022833"/>
    </source>
</evidence>
<keyword evidence="9" id="KW-1185">Reference proteome</keyword>
<dbReference type="eggNOG" id="arCOG01455">
    <property type="taxonomic scope" value="Archaea"/>
</dbReference>
<accession>F2L3L6</accession>
<protein>
    <submittedName>
        <fullName evidence="8">Alcohol dehydrogenase</fullName>
    </submittedName>
</protein>
<dbReference type="InterPro" id="IPR020843">
    <property type="entry name" value="ER"/>
</dbReference>
<dbReference type="InterPro" id="IPR013149">
    <property type="entry name" value="ADH-like_C"/>
</dbReference>
<dbReference type="SUPFAM" id="SSF51735">
    <property type="entry name" value="NAD(P)-binding Rossmann-fold domains"/>
    <property type="match status" value="1"/>
</dbReference>
<dbReference type="Pfam" id="PF08240">
    <property type="entry name" value="ADH_N"/>
    <property type="match status" value="1"/>
</dbReference>
<reference key="2">
    <citation type="submission" date="2011-03" db="EMBL/GenBank/DDBJ databases">
        <title>Complete genome sequence of the thermoacidophilic crenarchaeon Thermoproteus uzoniensis 768-20.</title>
        <authorList>
            <person name="Mardanov A.V."/>
            <person name="Gumerov V.M."/>
            <person name="Beletsky A.V."/>
            <person name="Prokofeva M.I."/>
            <person name="Bonch-Osmolovskaya E.A."/>
            <person name="Ravin N.V."/>
            <person name="Skryabin K.G."/>
        </authorList>
    </citation>
    <scope>NUCLEOTIDE SEQUENCE</scope>
    <source>
        <strain>768-20</strain>
    </source>
</reference>
<evidence type="ECO:0000256" key="1">
    <source>
        <dbReference type="ARBA" id="ARBA00001947"/>
    </source>
</evidence>
<evidence type="ECO:0000259" key="7">
    <source>
        <dbReference type="SMART" id="SM00829"/>
    </source>
</evidence>
<dbReference type="AlphaFoldDB" id="F2L3L6"/>
<dbReference type="GO" id="GO:0008270">
    <property type="term" value="F:zinc ion binding"/>
    <property type="evidence" value="ECO:0007669"/>
    <property type="project" value="InterPro"/>
</dbReference>
<evidence type="ECO:0000256" key="6">
    <source>
        <dbReference type="RuleBase" id="RU361277"/>
    </source>
</evidence>
<evidence type="ECO:0000313" key="9">
    <source>
        <dbReference type="Proteomes" id="UP000008138"/>
    </source>
</evidence>
<dbReference type="CDD" id="cd08259">
    <property type="entry name" value="Zn_ADH5"/>
    <property type="match status" value="1"/>
</dbReference>
<name>F2L3L6_THEU7</name>
<dbReference type="Gene3D" id="3.90.180.10">
    <property type="entry name" value="Medium-chain alcohol dehydrogenases, catalytic domain"/>
    <property type="match status" value="1"/>
</dbReference>
<comment type="similarity">
    <text evidence="2 6">Belongs to the zinc-containing alcohol dehydrogenase family.</text>
</comment>
<keyword evidence="5" id="KW-0560">Oxidoreductase</keyword>
<dbReference type="HOGENOM" id="CLU_026673_11_0_2"/>
<comment type="cofactor">
    <cofactor evidence="1 6">
        <name>Zn(2+)</name>
        <dbReference type="ChEBI" id="CHEBI:29105"/>
    </cofactor>
</comment>
<dbReference type="PANTHER" id="PTHR42940">
    <property type="entry name" value="ALCOHOL DEHYDROGENASE 1-RELATED"/>
    <property type="match status" value="1"/>
</dbReference>
<dbReference type="InterPro" id="IPR013154">
    <property type="entry name" value="ADH-like_N"/>
</dbReference>
<evidence type="ECO:0000256" key="5">
    <source>
        <dbReference type="ARBA" id="ARBA00023002"/>
    </source>
</evidence>
<dbReference type="InterPro" id="IPR002328">
    <property type="entry name" value="ADH_Zn_CS"/>
</dbReference>
<proteinExistence type="inferred from homology"/>
<evidence type="ECO:0000256" key="2">
    <source>
        <dbReference type="ARBA" id="ARBA00008072"/>
    </source>
</evidence>
<feature type="domain" description="Enoyl reductase (ER)" evidence="7">
    <location>
        <begin position="33"/>
        <end position="350"/>
    </location>
</feature>
<dbReference type="SUPFAM" id="SSF50129">
    <property type="entry name" value="GroES-like"/>
    <property type="match status" value="1"/>
</dbReference>
<dbReference type="KEGG" id="tuz:TUZN_1795"/>
<evidence type="ECO:0000313" key="8">
    <source>
        <dbReference type="EMBL" id="AEA13255.1"/>
    </source>
</evidence>
<dbReference type="GO" id="GO:0016491">
    <property type="term" value="F:oxidoreductase activity"/>
    <property type="evidence" value="ECO:0007669"/>
    <property type="project" value="UniProtKB-KW"/>
</dbReference>
<dbReference type="STRING" id="999630.TUZN_1795"/>
<keyword evidence="3 6" id="KW-0479">Metal-binding</keyword>
<dbReference type="SMART" id="SM00829">
    <property type="entry name" value="PKS_ER"/>
    <property type="match status" value="1"/>
</dbReference>
<dbReference type="InterPro" id="IPR036291">
    <property type="entry name" value="NAD(P)-bd_dom_sf"/>
</dbReference>
<dbReference type="Proteomes" id="UP000008138">
    <property type="component" value="Chromosome"/>
</dbReference>
<dbReference type="NCBIfam" id="NF010344">
    <property type="entry name" value="PRK13771.1"/>
    <property type="match status" value="1"/>
</dbReference>
<reference evidence="8 9" key="1">
    <citation type="journal article" date="2011" name="J. Bacteriol.">
        <title>Complete genome sequence of the thermoacidophilic crenarchaeon Thermoproteus uzoniensis 768-20.</title>
        <authorList>
            <person name="Mardanov A.V."/>
            <person name="Gumerov V.M."/>
            <person name="Beletsky A.V."/>
            <person name="Prokofeva M.I."/>
            <person name="Bonch-Osmolovskaya E.A."/>
            <person name="Ravin N.V."/>
            <person name="Skryabin K.G."/>
        </authorList>
    </citation>
    <scope>NUCLEOTIDE SEQUENCE [LARGE SCALE GENOMIC DNA]</scope>
    <source>
        <strain evidence="8 9">768-20</strain>
    </source>
</reference>
<keyword evidence="4 6" id="KW-0862">Zinc</keyword>
<sequence length="352" mass="38028">MRLTKIVEILKQLILLTPCASFSMKAYMARGPGAELELVEVERPRPGPGKALVRVKAAGICYRDYLAWTGWQRVKFPTVPGHEYAGVVEEVGPGISSVSPGDRVAGMMYEYCGECEYCRSGRENLCKNKKVFGEDLWGAFAEYIVADAKSLVKIPDNVDFAAASFAACVLSTLVRAARRTGIGQGHLVVVTGASGGVGIHALQIAKAYGAKTVGVTRPEKAEYVAKYADYVVARQDFADEVKKMGYADVVIETVGGPTIGQSARALKPGGKIALIGNVDPNPQQIQLGLYILKEIDVLPVLQGTRADLAEALRLLSEGKVRPVYTLHKFAELPRLLAEMPKAKHVGRQVVEV</sequence>
<dbReference type="PROSITE" id="PS00059">
    <property type="entry name" value="ADH_ZINC"/>
    <property type="match status" value="1"/>
</dbReference>
<dbReference type="EMBL" id="CP002590">
    <property type="protein sequence ID" value="AEA13255.1"/>
    <property type="molecule type" value="Genomic_DNA"/>
</dbReference>
<dbReference type="InterPro" id="IPR011032">
    <property type="entry name" value="GroES-like_sf"/>
</dbReference>
<dbReference type="Pfam" id="PF00107">
    <property type="entry name" value="ADH_zinc_N"/>
    <property type="match status" value="1"/>
</dbReference>